<reference evidence="3 4" key="1">
    <citation type="submission" date="2024-06" db="EMBL/GenBank/DDBJ databases">
        <title>A chromosome-level genome assembly of beet webworm, Loxostege sticticalis.</title>
        <authorList>
            <person name="Zhang Y."/>
        </authorList>
    </citation>
    <scope>NUCLEOTIDE SEQUENCE [LARGE SCALE GENOMIC DNA]</scope>
    <source>
        <strain evidence="3">AQ026</strain>
        <tissue evidence="3">Whole body</tissue>
    </source>
</reference>
<keyword evidence="4" id="KW-1185">Reference proteome</keyword>
<dbReference type="EMBL" id="JBEUOH010000006">
    <property type="protein sequence ID" value="KAL0893155.1"/>
    <property type="molecule type" value="Genomic_DNA"/>
</dbReference>
<name>A0ABR3IA73_LOXSC</name>
<dbReference type="SUPFAM" id="SSF54001">
    <property type="entry name" value="Cysteine proteinases"/>
    <property type="match status" value="1"/>
</dbReference>
<feature type="domain" description="Cathepsin propeptide inhibitor" evidence="2">
    <location>
        <begin position="35"/>
        <end position="90"/>
    </location>
</feature>
<comment type="caution">
    <text evidence="3">The sequence shown here is derived from an EMBL/GenBank/DDBJ whole genome shotgun (WGS) entry which is preliminary data.</text>
</comment>
<sequence>MKLIFIFAISVLATLANAGHAGKPHYELRNAPYLFLKFVKAYDRSYKNTKEVLKRFAAFVINLDEIIRSNKISPGVYDINEYADYTTEEKRIYHGLESSEYLPS</sequence>
<dbReference type="Pfam" id="PF08246">
    <property type="entry name" value="Inhibitor_I29"/>
    <property type="match status" value="1"/>
</dbReference>
<keyword evidence="1" id="KW-0732">Signal</keyword>
<dbReference type="Gene3D" id="1.10.287.2250">
    <property type="match status" value="1"/>
</dbReference>
<dbReference type="SMART" id="SM00848">
    <property type="entry name" value="Inhibitor_I29"/>
    <property type="match status" value="1"/>
</dbReference>
<evidence type="ECO:0000313" key="3">
    <source>
        <dbReference type="EMBL" id="KAL0893155.1"/>
    </source>
</evidence>
<accession>A0ABR3IA73</accession>
<protein>
    <recommendedName>
        <fullName evidence="2">Cathepsin propeptide inhibitor domain-containing protein</fullName>
    </recommendedName>
</protein>
<dbReference type="InterPro" id="IPR038765">
    <property type="entry name" value="Papain-like_cys_pep_sf"/>
</dbReference>
<feature type="chain" id="PRO_5047287435" description="Cathepsin propeptide inhibitor domain-containing protein" evidence="1">
    <location>
        <begin position="19"/>
        <end position="104"/>
    </location>
</feature>
<dbReference type="InterPro" id="IPR013201">
    <property type="entry name" value="Prot_inhib_I29"/>
</dbReference>
<evidence type="ECO:0000259" key="2">
    <source>
        <dbReference type="SMART" id="SM00848"/>
    </source>
</evidence>
<proteinExistence type="predicted"/>
<feature type="signal peptide" evidence="1">
    <location>
        <begin position="1"/>
        <end position="18"/>
    </location>
</feature>
<evidence type="ECO:0000313" key="4">
    <source>
        <dbReference type="Proteomes" id="UP001549920"/>
    </source>
</evidence>
<dbReference type="Proteomes" id="UP001549920">
    <property type="component" value="Unassembled WGS sequence"/>
</dbReference>
<gene>
    <name evidence="3" type="ORF">ABMA27_014784</name>
</gene>
<evidence type="ECO:0000256" key="1">
    <source>
        <dbReference type="SAM" id="SignalP"/>
    </source>
</evidence>
<organism evidence="3 4">
    <name type="scientific">Loxostege sticticalis</name>
    <name type="common">Beet webworm moth</name>
    <dbReference type="NCBI Taxonomy" id="481309"/>
    <lineage>
        <taxon>Eukaryota</taxon>
        <taxon>Metazoa</taxon>
        <taxon>Ecdysozoa</taxon>
        <taxon>Arthropoda</taxon>
        <taxon>Hexapoda</taxon>
        <taxon>Insecta</taxon>
        <taxon>Pterygota</taxon>
        <taxon>Neoptera</taxon>
        <taxon>Endopterygota</taxon>
        <taxon>Lepidoptera</taxon>
        <taxon>Glossata</taxon>
        <taxon>Ditrysia</taxon>
        <taxon>Pyraloidea</taxon>
        <taxon>Crambidae</taxon>
        <taxon>Pyraustinae</taxon>
        <taxon>Loxostege</taxon>
    </lineage>
</organism>